<organism evidence="8 9">
    <name type="scientific">Mageeibacillus indolicus</name>
    <dbReference type="NCBI Taxonomy" id="884684"/>
    <lineage>
        <taxon>Bacteria</taxon>
        <taxon>Bacillati</taxon>
        <taxon>Bacillota</taxon>
        <taxon>Clostridia</taxon>
        <taxon>Eubacteriales</taxon>
        <taxon>Oscillospiraceae</taxon>
        <taxon>Mageeibacillus</taxon>
    </lineage>
</organism>
<dbReference type="NCBIfam" id="TIGR02273">
    <property type="entry name" value="16S_RimM"/>
    <property type="match status" value="1"/>
</dbReference>
<dbReference type="Proteomes" id="UP000236394">
    <property type="component" value="Unassembled WGS sequence"/>
</dbReference>
<comment type="similarity">
    <text evidence="5">Belongs to the RimM family.</text>
</comment>
<dbReference type="HAMAP" id="MF_00014">
    <property type="entry name" value="Ribosome_mat_RimM"/>
    <property type="match status" value="1"/>
</dbReference>
<dbReference type="GO" id="GO:0042274">
    <property type="term" value="P:ribosomal small subunit biogenesis"/>
    <property type="evidence" value="ECO:0007669"/>
    <property type="project" value="UniProtKB-UniRule"/>
</dbReference>
<evidence type="ECO:0000256" key="3">
    <source>
        <dbReference type="ARBA" id="ARBA00022552"/>
    </source>
</evidence>
<feature type="domain" description="RimM N-terminal" evidence="6">
    <location>
        <begin position="27"/>
        <end position="107"/>
    </location>
</feature>
<dbReference type="InterPro" id="IPR056792">
    <property type="entry name" value="PRC_RimM"/>
</dbReference>
<evidence type="ECO:0000256" key="5">
    <source>
        <dbReference type="HAMAP-Rule" id="MF_00014"/>
    </source>
</evidence>
<evidence type="ECO:0000259" key="6">
    <source>
        <dbReference type="Pfam" id="PF01782"/>
    </source>
</evidence>
<dbReference type="Pfam" id="PF24986">
    <property type="entry name" value="PRC_RimM"/>
    <property type="match status" value="1"/>
</dbReference>
<dbReference type="Gene3D" id="2.40.30.60">
    <property type="entry name" value="RimM"/>
    <property type="match status" value="1"/>
</dbReference>
<evidence type="ECO:0000256" key="1">
    <source>
        <dbReference type="ARBA" id="ARBA00022490"/>
    </source>
</evidence>
<reference evidence="9" key="1">
    <citation type="submission" date="2017-04" db="EMBL/GenBank/DDBJ databases">
        <authorList>
            <person name="Bumgarner R.E."/>
            <person name="Fredricks D.N."/>
            <person name="Srinivasan S."/>
        </authorList>
    </citation>
    <scope>NUCLEOTIDE SEQUENCE [LARGE SCALE GENOMIC DNA]</scope>
    <source>
        <strain evidence="9">KA00405</strain>
    </source>
</reference>
<dbReference type="EMBL" id="NBZD01000001">
    <property type="protein sequence ID" value="PNH19933.1"/>
    <property type="molecule type" value="Genomic_DNA"/>
</dbReference>
<dbReference type="InterPro" id="IPR011033">
    <property type="entry name" value="PRC_barrel-like_sf"/>
</dbReference>
<dbReference type="GO" id="GO:0005840">
    <property type="term" value="C:ribosome"/>
    <property type="evidence" value="ECO:0007669"/>
    <property type="project" value="InterPro"/>
</dbReference>
<comment type="domain">
    <text evidence="5">The PRC barrel domain binds ribosomal protein uS19.</text>
</comment>
<dbReference type="GO" id="GO:0006364">
    <property type="term" value="P:rRNA processing"/>
    <property type="evidence" value="ECO:0007669"/>
    <property type="project" value="UniProtKB-UniRule"/>
</dbReference>
<dbReference type="Gene3D" id="2.30.30.240">
    <property type="entry name" value="PRC-barrel domain"/>
    <property type="match status" value="1"/>
</dbReference>
<comment type="caution">
    <text evidence="8">The sequence shown here is derived from an EMBL/GenBank/DDBJ whole genome shotgun (WGS) entry which is preliminary data.</text>
</comment>
<keyword evidence="4 5" id="KW-0143">Chaperone</keyword>
<sequence>MDSRGNEALLKEKSSKARVLREFLLTAQLTAPHGIYGDMKYRILGDGNLSAGSDAILYLLDRDEKMIRKVTTVWRGQGKTATVHLSQVDSREAADALRMCYLAKKRSETPPLPAGRYYVCDLIGCVVMDETGNILGHLKDILQNTAQDVYVVQRSRQKDLLFPLAPSTLQDVDLSRGIIKVKLPPGLLEIYS</sequence>
<comment type="subcellular location">
    <subcellularLocation>
        <location evidence="5">Cytoplasm</location>
    </subcellularLocation>
</comment>
<dbReference type="GO" id="GO:0005737">
    <property type="term" value="C:cytoplasm"/>
    <property type="evidence" value="ECO:0007669"/>
    <property type="project" value="UniProtKB-SubCell"/>
</dbReference>
<comment type="subunit">
    <text evidence="5">Binds ribosomal protein uS19.</text>
</comment>
<evidence type="ECO:0000256" key="2">
    <source>
        <dbReference type="ARBA" id="ARBA00022517"/>
    </source>
</evidence>
<proteinExistence type="inferred from homology"/>
<name>A0A2J8B589_9FIRM</name>
<dbReference type="SUPFAM" id="SSF50447">
    <property type="entry name" value="Translation proteins"/>
    <property type="match status" value="1"/>
</dbReference>
<dbReference type="RefSeq" id="WP_102892376.1">
    <property type="nucleotide sequence ID" value="NZ_NBZD01000001.1"/>
</dbReference>
<evidence type="ECO:0000259" key="7">
    <source>
        <dbReference type="Pfam" id="PF24986"/>
    </source>
</evidence>
<accession>A0A2J8B589</accession>
<keyword evidence="1 5" id="KW-0963">Cytoplasm</keyword>
<dbReference type="Pfam" id="PF01782">
    <property type="entry name" value="RimM"/>
    <property type="match status" value="1"/>
</dbReference>
<feature type="domain" description="Ribosome maturation factor RimM PRC barrel" evidence="7">
    <location>
        <begin position="121"/>
        <end position="187"/>
    </location>
</feature>
<dbReference type="PANTHER" id="PTHR33692">
    <property type="entry name" value="RIBOSOME MATURATION FACTOR RIMM"/>
    <property type="match status" value="1"/>
</dbReference>
<gene>
    <name evidence="5" type="primary">rimM</name>
    <name evidence="8" type="ORF">B7R76_03420</name>
</gene>
<evidence type="ECO:0000313" key="9">
    <source>
        <dbReference type="Proteomes" id="UP000236394"/>
    </source>
</evidence>
<evidence type="ECO:0000256" key="4">
    <source>
        <dbReference type="ARBA" id="ARBA00023186"/>
    </source>
</evidence>
<keyword evidence="3 5" id="KW-0698">rRNA processing</keyword>
<dbReference type="PANTHER" id="PTHR33692:SF1">
    <property type="entry name" value="RIBOSOME MATURATION FACTOR RIMM"/>
    <property type="match status" value="1"/>
</dbReference>
<keyword evidence="2 5" id="KW-0690">Ribosome biogenesis</keyword>
<dbReference type="GO" id="GO:0043022">
    <property type="term" value="F:ribosome binding"/>
    <property type="evidence" value="ECO:0007669"/>
    <property type="project" value="InterPro"/>
</dbReference>
<protein>
    <recommendedName>
        <fullName evidence="5">Ribosome maturation factor RimM</fullName>
    </recommendedName>
</protein>
<evidence type="ECO:0000313" key="8">
    <source>
        <dbReference type="EMBL" id="PNH19933.1"/>
    </source>
</evidence>
<dbReference type="SUPFAM" id="SSF50346">
    <property type="entry name" value="PRC-barrel domain"/>
    <property type="match status" value="1"/>
</dbReference>
<dbReference type="InterPro" id="IPR036976">
    <property type="entry name" value="RimM_N_sf"/>
</dbReference>
<comment type="function">
    <text evidence="5">An accessory protein needed during the final step in the assembly of 30S ribosomal subunit, possibly for assembly of the head region. Essential for efficient processing of 16S rRNA. May be needed both before and after RbfA during the maturation of 16S rRNA. It has affinity for free ribosomal 30S subunits but not for 70S ribosomes.</text>
</comment>
<dbReference type="AlphaFoldDB" id="A0A2J8B589"/>
<dbReference type="InterPro" id="IPR011961">
    <property type="entry name" value="RimM"/>
</dbReference>
<dbReference type="InterPro" id="IPR009000">
    <property type="entry name" value="Transl_B-barrel_sf"/>
</dbReference>
<dbReference type="InterPro" id="IPR002676">
    <property type="entry name" value="RimM_N"/>
</dbReference>